<proteinExistence type="predicted"/>
<dbReference type="Proteomes" id="UP000492821">
    <property type="component" value="Unassembled WGS sequence"/>
</dbReference>
<reference evidence="2" key="2">
    <citation type="submission" date="2020-10" db="UniProtKB">
        <authorList>
            <consortium name="WormBaseParasite"/>
        </authorList>
    </citation>
    <scope>IDENTIFICATION</scope>
</reference>
<evidence type="ECO:0000313" key="1">
    <source>
        <dbReference type="Proteomes" id="UP000492821"/>
    </source>
</evidence>
<dbReference type="AlphaFoldDB" id="A0A7E4V2Q8"/>
<reference evidence="1" key="1">
    <citation type="journal article" date="2013" name="Genetics">
        <title>The draft genome and transcriptome of Panagrellus redivivus are shaped by the harsh demands of a free-living lifestyle.</title>
        <authorList>
            <person name="Srinivasan J."/>
            <person name="Dillman A.R."/>
            <person name="Macchietto M.G."/>
            <person name="Heikkinen L."/>
            <person name="Lakso M."/>
            <person name="Fracchia K.M."/>
            <person name="Antoshechkin I."/>
            <person name="Mortazavi A."/>
            <person name="Wong G."/>
            <person name="Sternberg P.W."/>
        </authorList>
    </citation>
    <scope>NUCLEOTIDE SEQUENCE [LARGE SCALE GENOMIC DNA]</scope>
    <source>
        <strain evidence="1">MT8872</strain>
    </source>
</reference>
<organism evidence="1 2">
    <name type="scientific">Panagrellus redivivus</name>
    <name type="common">Microworm</name>
    <dbReference type="NCBI Taxonomy" id="6233"/>
    <lineage>
        <taxon>Eukaryota</taxon>
        <taxon>Metazoa</taxon>
        <taxon>Ecdysozoa</taxon>
        <taxon>Nematoda</taxon>
        <taxon>Chromadorea</taxon>
        <taxon>Rhabditida</taxon>
        <taxon>Tylenchina</taxon>
        <taxon>Panagrolaimomorpha</taxon>
        <taxon>Panagrolaimoidea</taxon>
        <taxon>Panagrolaimidae</taxon>
        <taxon>Panagrellus</taxon>
    </lineage>
</organism>
<name>A0A7E4V2Q8_PANRE</name>
<sequence length="142" mass="16369">MEDAVGLVLMHDLSNMRSEENLVQWANLLYENAYDHRKMTDPKMPVLYASDVEYSQPIPTLVVASHFDEYPQRARAESRLHKLRLQQNFYTVSLDCRKPLLNGSSENMVINKFFDAVIDADRAKQDGTGVGGFASYRRRRIN</sequence>
<dbReference type="WBParaSite" id="Pan_g15499.t1">
    <property type="protein sequence ID" value="Pan_g15499.t1"/>
    <property type="gene ID" value="Pan_g15499"/>
</dbReference>
<protein>
    <submittedName>
        <fullName evidence="2">Peptidase_S9 domain-containing protein</fullName>
    </submittedName>
</protein>
<evidence type="ECO:0000313" key="2">
    <source>
        <dbReference type="WBParaSite" id="Pan_g15499.t1"/>
    </source>
</evidence>
<keyword evidence="1" id="KW-1185">Reference proteome</keyword>
<accession>A0A7E4V2Q8</accession>